<evidence type="ECO:0000313" key="2">
    <source>
        <dbReference type="Proteomes" id="UP001234811"/>
    </source>
</evidence>
<dbReference type="RefSeq" id="WP_160208046.1">
    <property type="nucleotide sequence ID" value="NZ_CBDHWN010000168.1"/>
</dbReference>
<sequence>MASALSCGIAGYMLFVKPQIPECRAVVQLTNEMPNEVWKRLLLVSIVPDGPRRATVLLNGSFYQGDTRYDISRAVVFSYQRQGSNYALKVDENIRKPSDTVTKDEMNRRLPVLGVLYHLRIEQVDRHHYLVSNNHSPWFVCATKGE</sequence>
<dbReference type="AlphaFoldDB" id="A0ABD5BPX9"/>
<accession>A0ABD5BPX9</accession>
<gene>
    <name evidence="1" type="ORF">RF091_19100</name>
</gene>
<organism evidence="1 2">
    <name type="scientific">Serratia marcescens</name>
    <dbReference type="NCBI Taxonomy" id="615"/>
    <lineage>
        <taxon>Bacteria</taxon>
        <taxon>Pseudomonadati</taxon>
        <taxon>Pseudomonadota</taxon>
        <taxon>Gammaproteobacteria</taxon>
        <taxon>Enterobacterales</taxon>
        <taxon>Yersiniaceae</taxon>
        <taxon>Serratia</taxon>
    </lineage>
</organism>
<proteinExistence type="predicted"/>
<comment type="caution">
    <text evidence="1">The sequence shown here is derived from an EMBL/GenBank/DDBJ whole genome shotgun (WGS) entry which is preliminary data.</text>
</comment>
<name>A0ABD5BPX9_SERMA</name>
<protein>
    <submittedName>
        <fullName evidence="1">Uncharacterized protein</fullName>
    </submittedName>
</protein>
<dbReference type="EMBL" id="JAVIPQ010000324">
    <property type="protein sequence ID" value="MDQ9557605.1"/>
    <property type="molecule type" value="Genomic_DNA"/>
</dbReference>
<reference evidence="1 2" key="1">
    <citation type="submission" date="2023-07" db="EMBL/GenBank/DDBJ databases">
        <title>Pathogens genome sequencing project 196.</title>
        <authorList>
            <person name="Cao X."/>
        </authorList>
    </citation>
    <scope>NUCLEOTIDE SEQUENCE [LARGE SCALE GENOMIC DNA]</scope>
    <source>
        <strain evidence="1 2">SM41</strain>
    </source>
</reference>
<evidence type="ECO:0000313" key="1">
    <source>
        <dbReference type="EMBL" id="MDQ9557605.1"/>
    </source>
</evidence>
<dbReference type="Proteomes" id="UP001234811">
    <property type="component" value="Unassembled WGS sequence"/>
</dbReference>